<proteinExistence type="predicted"/>
<accession>A0A084XVX1</accession>
<reference evidence="1 2" key="1">
    <citation type="submission" date="2014-07" db="EMBL/GenBank/DDBJ databases">
        <title>Expanding our view of genomic diversity in Candidatus Accumulibacter clades.</title>
        <authorList>
            <person name="Skennerton C.T."/>
            <person name="Barr J.J."/>
            <person name="Slater F.R."/>
            <person name="Bond P.L."/>
            <person name="Tyson G.W."/>
        </authorList>
    </citation>
    <scope>NUCLEOTIDE SEQUENCE [LARGE SCALE GENOMIC DNA]</scope>
    <source>
        <strain evidence="2">SK-01</strain>
    </source>
</reference>
<evidence type="ECO:0008006" key="3">
    <source>
        <dbReference type="Google" id="ProtNLM"/>
    </source>
</evidence>
<protein>
    <recommendedName>
        <fullName evidence="3">BrnT family toxin</fullName>
    </recommendedName>
</protein>
<evidence type="ECO:0000313" key="1">
    <source>
        <dbReference type="EMBL" id="KFB66615.1"/>
    </source>
</evidence>
<dbReference type="InterPro" id="IPR007460">
    <property type="entry name" value="BrnT_toxin"/>
</dbReference>
<gene>
    <name evidence="1" type="ORF">CAPSK01_004136</name>
</gene>
<evidence type="ECO:0000313" key="2">
    <source>
        <dbReference type="Proteomes" id="UP000019812"/>
    </source>
</evidence>
<dbReference type="STRING" id="1457154.CAPSK01_004136"/>
<dbReference type="Pfam" id="PF04365">
    <property type="entry name" value="BrnT_toxin"/>
    <property type="match status" value="1"/>
</dbReference>
<dbReference type="AlphaFoldDB" id="A0A084XVX1"/>
<sequence>MALYFQWDEAKARSNEQKHGVSFAEAAELFADDHSSCVHDPDHSHHEERYLLFGVSSSGSFLVVAYTERSETIRIISARRMTSQERKAYER</sequence>
<dbReference type="Proteomes" id="UP000019812">
    <property type="component" value="Unassembled WGS sequence"/>
</dbReference>
<dbReference type="InterPro" id="IPR038573">
    <property type="entry name" value="BrnT_sf"/>
</dbReference>
<dbReference type="Gene3D" id="3.10.450.530">
    <property type="entry name" value="Ribonuclease toxin, BrnT, of type II toxin-antitoxin system"/>
    <property type="match status" value="1"/>
</dbReference>
<dbReference type="EMBL" id="JDSS02000041">
    <property type="protein sequence ID" value="KFB66615.1"/>
    <property type="molecule type" value="Genomic_DNA"/>
</dbReference>
<name>A0A084XVX1_9PROT</name>
<comment type="caution">
    <text evidence="1">The sequence shown here is derived from an EMBL/GenBank/DDBJ whole genome shotgun (WGS) entry which is preliminary data.</text>
</comment>
<dbReference type="RefSeq" id="WP_034929902.1">
    <property type="nucleotide sequence ID" value="NZ_JDSS02000041.1"/>
</dbReference>
<organism evidence="1 2">
    <name type="scientific">Candidatus Accumulibacter vicinus</name>
    <dbReference type="NCBI Taxonomy" id="2954382"/>
    <lineage>
        <taxon>Bacteria</taxon>
        <taxon>Pseudomonadati</taxon>
        <taxon>Pseudomonadota</taxon>
        <taxon>Betaproteobacteria</taxon>
        <taxon>Candidatus Accumulibacter</taxon>
    </lineage>
</organism>